<feature type="domain" description="Helix-turn-helix type 11" evidence="1">
    <location>
        <begin position="8"/>
        <end position="59"/>
    </location>
</feature>
<dbReference type="InterPro" id="IPR013196">
    <property type="entry name" value="HTH_11"/>
</dbReference>
<dbReference type="EMBL" id="CP021780">
    <property type="protein sequence ID" value="ASA19401.1"/>
    <property type="molecule type" value="Genomic_DNA"/>
</dbReference>
<dbReference type="Proteomes" id="UP000249890">
    <property type="component" value="Chromosome"/>
</dbReference>
<dbReference type="PROSITE" id="PS52050">
    <property type="entry name" value="WYL"/>
    <property type="match status" value="1"/>
</dbReference>
<dbReference type="PIRSF" id="PIRSF016838">
    <property type="entry name" value="PafC"/>
    <property type="match status" value="1"/>
</dbReference>
<evidence type="ECO:0000313" key="3">
    <source>
        <dbReference type="EMBL" id="ASA19401.1"/>
    </source>
</evidence>
<dbReference type="InterPro" id="IPR036390">
    <property type="entry name" value="WH_DNA-bd_sf"/>
</dbReference>
<dbReference type="InterPro" id="IPR026881">
    <property type="entry name" value="WYL_dom"/>
</dbReference>
<dbReference type="Pfam" id="PF08279">
    <property type="entry name" value="HTH_11"/>
    <property type="match status" value="1"/>
</dbReference>
<dbReference type="Pfam" id="PF13280">
    <property type="entry name" value="WYL"/>
    <property type="match status" value="1"/>
</dbReference>
<organism evidence="3 4">
    <name type="scientific">Paenibacillus donghaensis</name>
    <dbReference type="NCBI Taxonomy" id="414771"/>
    <lineage>
        <taxon>Bacteria</taxon>
        <taxon>Bacillati</taxon>
        <taxon>Bacillota</taxon>
        <taxon>Bacilli</taxon>
        <taxon>Bacillales</taxon>
        <taxon>Paenibacillaceae</taxon>
        <taxon>Paenibacillus</taxon>
    </lineage>
</organism>
<dbReference type="SUPFAM" id="SSF46785">
    <property type="entry name" value="Winged helix' DNA-binding domain"/>
    <property type="match status" value="1"/>
</dbReference>
<proteinExistence type="predicted"/>
<protein>
    <submittedName>
        <fullName evidence="3">DNA-binding transcriptional regulator</fullName>
    </submittedName>
</protein>
<evidence type="ECO:0000259" key="1">
    <source>
        <dbReference type="Pfam" id="PF08279"/>
    </source>
</evidence>
<dbReference type="PANTHER" id="PTHR34580:SF3">
    <property type="entry name" value="PROTEIN PAFB"/>
    <property type="match status" value="1"/>
</dbReference>
<evidence type="ECO:0000259" key="2">
    <source>
        <dbReference type="Pfam" id="PF13280"/>
    </source>
</evidence>
<name>A0A2Z2KHY3_9BACL</name>
<gene>
    <name evidence="3" type="ORF">B9T62_00140</name>
</gene>
<dbReference type="InterPro" id="IPR028349">
    <property type="entry name" value="PafC-like"/>
</dbReference>
<dbReference type="RefSeq" id="WP_087913426.1">
    <property type="nucleotide sequence ID" value="NZ_CP021780.1"/>
</dbReference>
<feature type="domain" description="WYL" evidence="2">
    <location>
        <begin position="139"/>
        <end position="204"/>
    </location>
</feature>
<dbReference type="OrthoDB" id="9767131at2"/>
<dbReference type="AlphaFoldDB" id="A0A2Z2KHY3"/>
<accession>A0A2Z2KHY3</accession>
<dbReference type="GO" id="GO:0003677">
    <property type="term" value="F:DNA binding"/>
    <property type="evidence" value="ECO:0007669"/>
    <property type="project" value="UniProtKB-KW"/>
</dbReference>
<evidence type="ECO:0000313" key="4">
    <source>
        <dbReference type="Proteomes" id="UP000249890"/>
    </source>
</evidence>
<reference evidence="3 4" key="1">
    <citation type="submission" date="2017-06" db="EMBL/GenBank/DDBJ databases">
        <title>Complete genome sequence of Paenibacillus donghaensis KCTC 13049T isolated from East Sea sediment, South Korea.</title>
        <authorList>
            <person name="Jung B.K."/>
            <person name="Hong S.-J."/>
            <person name="Shin J.-H."/>
        </authorList>
    </citation>
    <scope>NUCLEOTIDE SEQUENCE [LARGE SCALE GENOMIC DNA]</scope>
    <source>
        <strain evidence="3 4">KCTC 13049</strain>
    </source>
</reference>
<dbReference type="InterPro" id="IPR051534">
    <property type="entry name" value="CBASS_pafABC_assoc_protein"/>
</dbReference>
<dbReference type="PANTHER" id="PTHR34580">
    <property type="match status" value="1"/>
</dbReference>
<keyword evidence="4" id="KW-1185">Reference proteome</keyword>
<dbReference type="Gene3D" id="1.10.10.10">
    <property type="entry name" value="Winged helix-like DNA-binding domain superfamily/Winged helix DNA-binding domain"/>
    <property type="match status" value="1"/>
</dbReference>
<dbReference type="InterPro" id="IPR036388">
    <property type="entry name" value="WH-like_DNA-bd_sf"/>
</dbReference>
<keyword evidence="3" id="KW-0238">DNA-binding</keyword>
<sequence>MAKADYMLSILWMLKQQRTTAAELADRLEISVRSVYRYIDALCASGVPVIADAGPGGGYSLPASFVDTPLFFDIGEQRALVQASAFARGSGYPYEAELDRAVAKLNRYNNNVQLEQLERHEGGMETLQVPAAATALEPLLQELELCSAERLTLQMEYRKGNGVEASSRHINPYGLVLWKGQWYLAAFCQRRQEIRSFRVDRIAGLMRSGEFFVRPEGFSAREFLLQSLLPGRNTEAPLLAVTIASGESILNDLCSHWMFGHTLVERTAGQAVFRMDESSLMTYAAYFLLPYGTSLQIIAPAALKQRLAEIAAGLAAHYGA</sequence>
<dbReference type="KEGG" id="pdh:B9T62_00140"/>